<name>A0A238XNH9_9FLAO</name>
<gene>
    <name evidence="2" type="ORF">SAMN06265371_106176</name>
</gene>
<keyword evidence="3" id="KW-1185">Reference proteome</keyword>
<organism evidence="2 3">
    <name type="scientific">Lutibacter agarilyticus</name>
    <dbReference type="NCBI Taxonomy" id="1109740"/>
    <lineage>
        <taxon>Bacteria</taxon>
        <taxon>Pseudomonadati</taxon>
        <taxon>Bacteroidota</taxon>
        <taxon>Flavobacteriia</taxon>
        <taxon>Flavobacteriales</taxon>
        <taxon>Flavobacteriaceae</taxon>
        <taxon>Lutibacter</taxon>
    </lineage>
</organism>
<dbReference type="Proteomes" id="UP000198384">
    <property type="component" value="Unassembled WGS sequence"/>
</dbReference>
<dbReference type="RefSeq" id="WP_089381933.1">
    <property type="nucleotide sequence ID" value="NZ_FZNT01000006.1"/>
</dbReference>
<dbReference type="EMBL" id="FZNT01000006">
    <property type="protein sequence ID" value="SNR60138.1"/>
    <property type="molecule type" value="Genomic_DNA"/>
</dbReference>
<feature type="domain" description="SHOCT" evidence="1">
    <location>
        <begin position="153"/>
        <end position="180"/>
    </location>
</feature>
<evidence type="ECO:0000313" key="3">
    <source>
        <dbReference type="Proteomes" id="UP000198384"/>
    </source>
</evidence>
<proteinExistence type="predicted"/>
<dbReference type="Pfam" id="PF09851">
    <property type="entry name" value="SHOCT"/>
    <property type="match status" value="1"/>
</dbReference>
<dbReference type="AlphaFoldDB" id="A0A238XNH9"/>
<evidence type="ECO:0000313" key="2">
    <source>
        <dbReference type="EMBL" id="SNR60138.1"/>
    </source>
</evidence>
<accession>A0A238XNH9</accession>
<dbReference type="InterPro" id="IPR018649">
    <property type="entry name" value="SHOCT"/>
</dbReference>
<sequence>MRKFTIIIILILSVNLSFAQKKVKLKNYKASNEVTYKIGDQIKLTKGSRKDLKFESIRYGIFGGLDKDKLTPANQGVDLTILKIIKYEGYVGYNIVEFVVTGPTTTLTYNHYLDIEKAIKLCEIENCGKTFKNEKVIISSKKNENNSELTKYDKLRELKKLLDEGVLTEKEYQDEKKKILDSN</sequence>
<dbReference type="OrthoDB" id="1445444at2"/>
<evidence type="ECO:0000259" key="1">
    <source>
        <dbReference type="Pfam" id="PF09851"/>
    </source>
</evidence>
<reference evidence="2 3" key="1">
    <citation type="submission" date="2017-06" db="EMBL/GenBank/DDBJ databases">
        <authorList>
            <person name="Kim H.J."/>
            <person name="Triplett B.A."/>
        </authorList>
    </citation>
    <scope>NUCLEOTIDE SEQUENCE [LARGE SCALE GENOMIC DNA]</scope>
    <source>
        <strain evidence="2 3">DSM 29150</strain>
    </source>
</reference>
<protein>
    <submittedName>
        <fullName evidence="2">Short C-terminal domain-containing protein</fullName>
    </submittedName>
</protein>